<sequence length="99" mass="10305">MTPPVDVGECLVVKGHTAEENLGAGFDFIGVTGDLAPLGFIVVRRIFLSLKLGDKCYGGVADGGEDSCVGEEIIFARISMDTADLAVECSSSVGYAFNV</sequence>
<name>A0AAV4LMM4_BABCB</name>
<dbReference type="GeneID" id="94192759"/>
<dbReference type="Proteomes" id="UP001497744">
    <property type="component" value="Unassembled WGS sequence"/>
</dbReference>
<organism evidence="1 2">
    <name type="scientific">Babesia caballi</name>
    <dbReference type="NCBI Taxonomy" id="5871"/>
    <lineage>
        <taxon>Eukaryota</taxon>
        <taxon>Sar</taxon>
        <taxon>Alveolata</taxon>
        <taxon>Apicomplexa</taxon>
        <taxon>Aconoidasida</taxon>
        <taxon>Piroplasmida</taxon>
        <taxon>Babesiidae</taxon>
        <taxon>Babesia</taxon>
    </lineage>
</organism>
<proteinExistence type="predicted"/>
<reference evidence="1 2" key="1">
    <citation type="submission" date="2021-06" db="EMBL/GenBank/DDBJ databases">
        <title>Genome sequence of Babesia caballi.</title>
        <authorList>
            <person name="Yamagishi J."/>
            <person name="Kidaka T."/>
            <person name="Ochi A."/>
        </authorList>
    </citation>
    <scope>NUCLEOTIDE SEQUENCE [LARGE SCALE GENOMIC DNA]</scope>
    <source>
        <strain evidence="1">USDA-D6B2</strain>
    </source>
</reference>
<accession>A0AAV4LMM4</accession>
<evidence type="ECO:0000313" key="2">
    <source>
        <dbReference type="Proteomes" id="UP001497744"/>
    </source>
</evidence>
<comment type="caution">
    <text evidence="1">The sequence shown here is derived from an EMBL/GenBank/DDBJ whole genome shotgun (WGS) entry which is preliminary data.</text>
</comment>
<keyword evidence="2" id="KW-1185">Reference proteome</keyword>
<dbReference type="AlphaFoldDB" id="A0AAV4LMM4"/>
<dbReference type="EMBL" id="BPLF01000001">
    <property type="protein sequence ID" value="GIX61276.1"/>
    <property type="molecule type" value="Genomic_DNA"/>
</dbReference>
<dbReference type="RefSeq" id="XP_067713347.1">
    <property type="nucleotide sequence ID" value="XM_067857246.1"/>
</dbReference>
<gene>
    <name evidence="1" type="ORF">BcabD6B2_07110</name>
</gene>
<evidence type="ECO:0000313" key="1">
    <source>
        <dbReference type="EMBL" id="GIX61276.1"/>
    </source>
</evidence>
<protein>
    <submittedName>
        <fullName evidence="1">Cobyric acid synthase</fullName>
    </submittedName>
</protein>